<proteinExistence type="predicted"/>
<protein>
    <recommendedName>
        <fullName evidence="9">CRP-like cAMP-binding protein</fullName>
    </recommendedName>
</protein>
<dbReference type="SUPFAM" id="SSF51206">
    <property type="entry name" value="cAMP-binding domain-like"/>
    <property type="match status" value="1"/>
</dbReference>
<dbReference type="SUPFAM" id="SSF46785">
    <property type="entry name" value="Winged helix' DNA-binding domain"/>
    <property type="match status" value="1"/>
</dbReference>
<organism evidence="6 8">
    <name type="scientific">Saccharothrix coeruleofusca</name>
    <dbReference type="NCBI Taxonomy" id="33919"/>
    <lineage>
        <taxon>Bacteria</taxon>
        <taxon>Bacillati</taxon>
        <taxon>Actinomycetota</taxon>
        <taxon>Actinomycetes</taxon>
        <taxon>Pseudonocardiales</taxon>
        <taxon>Pseudonocardiaceae</taxon>
        <taxon>Saccharothrix</taxon>
    </lineage>
</organism>
<evidence type="ECO:0000256" key="3">
    <source>
        <dbReference type="ARBA" id="ARBA00023163"/>
    </source>
</evidence>
<dbReference type="Pfam" id="PF00027">
    <property type="entry name" value="cNMP_binding"/>
    <property type="match status" value="1"/>
</dbReference>
<evidence type="ECO:0000313" key="6">
    <source>
        <dbReference type="EMBL" id="GGP51644.1"/>
    </source>
</evidence>
<dbReference type="Gene3D" id="1.10.10.10">
    <property type="entry name" value="Winged helix-like DNA-binding domain superfamily/Winged helix DNA-binding domain"/>
    <property type="match status" value="1"/>
</dbReference>
<dbReference type="InterPro" id="IPR000595">
    <property type="entry name" value="cNMP-bd_dom"/>
</dbReference>
<keyword evidence="1" id="KW-0805">Transcription regulation</keyword>
<evidence type="ECO:0000256" key="2">
    <source>
        <dbReference type="ARBA" id="ARBA00023125"/>
    </source>
</evidence>
<feature type="domain" description="HTH crp-type" evidence="5">
    <location>
        <begin position="228"/>
        <end position="302"/>
    </location>
</feature>
<dbReference type="SMART" id="SM00100">
    <property type="entry name" value="cNMP"/>
    <property type="match status" value="1"/>
</dbReference>
<dbReference type="Gene3D" id="2.60.120.10">
    <property type="entry name" value="Jelly Rolls"/>
    <property type="match status" value="1"/>
</dbReference>
<dbReference type="GO" id="GO:0006355">
    <property type="term" value="P:regulation of DNA-templated transcription"/>
    <property type="evidence" value="ECO:0007669"/>
    <property type="project" value="InterPro"/>
</dbReference>
<dbReference type="InterPro" id="IPR036388">
    <property type="entry name" value="WH-like_DNA-bd_sf"/>
</dbReference>
<comment type="caution">
    <text evidence="6">The sequence shown here is derived from an EMBL/GenBank/DDBJ whole genome shotgun (WGS) entry which is preliminary data.</text>
</comment>
<evidence type="ECO:0000259" key="5">
    <source>
        <dbReference type="PROSITE" id="PS51063"/>
    </source>
</evidence>
<dbReference type="InterPro" id="IPR014710">
    <property type="entry name" value="RmlC-like_jellyroll"/>
</dbReference>
<feature type="domain" description="Cyclic nucleotide-binding" evidence="4">
    <location>
        <begin position="121"/>
        <end position="180"/>
    </location>
</feature>
<evidence type="ECO:0000259" key="4">
    <source>
        <dbReference type="PROSITE" id="PS50042"/>
    </source>
</evidence>
<dbReference type="EMBL" id="BMRG01000027">
    <property type="protein sequence ID" value="GGP84966.1"/>
    <property type="molecule type" value="Genomic_DNA"/>
</dbReference>
<evidence type="ECO:0000256" key="1">
    <source>
        <dbReference type="ARBA" id="ARBA00023015"/>
    </source>
</evidence>
<dbReference type="CDD" id="cd00038">
    <property type="entry name" value="CAP_ED"/>
    <property type="match status" value="1"/>
</dbReference>
<evidence type="ECO:0008006" key="9">
    <source>
        <dbReference type="Google" id="ProtNLM"/>
    </source>
</evidence>
<dbReference type="GO" id="GO:0003677">
    <property type="term" value="F:DNA binding"/>
    <property type="evidence" value="ECO:0007669"/>
    <property type="project" value="UniProtKB-KW"/>
</dbReference>
<dbReference type="InterPro" id="IPR018490">
    <property type="entry name" value="cNMP-bd_dom_sf"/>
</dbReference>
<dbReference type="RefSeq" id="WP_189223373.1">
    <property type="nucleotide sequence ID" value="NZ_BMRG01000004.1"/>
</dbReference>
<sequence>MEPRCLQQQPGREDRDGGFLMHLLPGSRGTTASLTLESYPQNSLRCGDMHVVGRLDHLESFTPDPTDDGTLPGVPLPRVAPERLAGCAPAQRPTRTPAGRLAERLRATGLPTPTLRLPQHDSLYNCGEPGDALYTIESGCVKTMTYSAVGKFCLLDIHTAGDLIGESCLLGRGRTETATAMLPTVLRTVRRDHFVDSLSDGSLRAEVLRYLADRIAQQQKTISLFVTLDSERRLAATLLRLGRKLGVRRGELLLLPHRITHEELGGLVGTTRSRVGYFLKRFRDIRLVEATGPWPLAVHERRIADYVEDPDL</sequence>
<dbReference type="InterPro" id="IPR036390">
    <property type="entry name" value="WH_DNA-bd_sf"/>
</dbReference>
<evidence type="ECO:0000313" key="7">
    <source>
        <dbReference type="EMBL" id="GGP84966.1"/>
    </source>
</evidence>
<dbReference type="Proteomes" id="UP000639606">
    <property type="component" value="Unassembled WGS sequence"/>
</dbReference>
<keyword evidence="3" id="KW-0804">Transcription</keyword>
<accession>A0A918AM71</accession>
<keyword evidence="2" id="KW-0238">DNA-binding</keyword>
<dbReference type="EMBL" id="BMRG01000004">
    <property type="protein sequence ID" value="GGP51644.1"/>
    <property type="molecule type" value="Genomic_DNA"/>
</dbReference>
<evidence type="ECO:0000313" key="8">
    <source>
        <dbReference type="Proteomes" id="UP000639606"/>
    </source>
</evidence>
<reference evidence="6" key="1">
    <citation type="journal article" date="2014" name="Int. J. Syst. Evol. Microbiol.">
        <title>Complete genome sequence of Corynebacterium casei LMG S-19264T (=DSM 44701T), isolated from a smear-ripened cheese.</title>
        <authorList>
            <consortium name="US DOE Joint Genome Institute (JGI-PGF)"/>
            <person name="Walter F."/>
            <person name="Albersmeier A."/>
            <person name="Kalinowski J."/>
            <person name="Ruckert C."/>
        </authorList>
    </citation>
    <scope>NUCLEOTIDE SEQUENCE</scope>
    <source>
        <strain evidence="6">JCM 3313</strain>
    </source>
</reference>
<reference evidence="6" key="2">
    <citation type="submission" date="2020-09" db="EMBL/GenBank/DDBJ databases">
        <authorList>
            <person name="Sun Q."/>
            <person name="Ohkuma M."/>
        </authorList>
    </citation>
    <scope>NUCLEOTIDE SEQUENCE</scope>
    <source>
        <strain evidence="6">JCM 3313</strain>
    </source>
</reference>
<gene>
    <name evidence="6" type="ORF">GCM10010185_24590</name>
    <name evidence="7" type="ORF">GCM10010185_68510</name>
</gene>
<keyword evidence="8" id="KW-1185">Reference proteome</keyword>
<dbReference type="InterPro" id="IPR012318">
    <property type="entry name" value="HTH_CRP"/>
</dbReference>
<dbReference type="PROSITE" id="PS51063">
    <property type="entry name" value="HTH_CRP_2"/>
    <property type="match status" value="1"/>
</dbReference>
<dbReference type="Pfam" id="PF13545">
    <property type="entry name" value="HTH_Crp_2"/>
    <property type="match status" value="1"/>
</dbReference>
<name>A0A918AM71_9PSEU</name>
<dbReference type="PROSITE" id="PS50042">
    <property type="entry name" value="CNMP_BINDING_3"/>
    <property type="match status" value="1"/>
</dbReference>
<dbReference type="AlphaFoldDB" id="A0A918AM71"/>